<feature type="compositionally biased region" description="Basic residues" evidence="1">
    <location>
        <begin position="319"/>
        <end position="331"/>
    </location>
</feature>
<proteinExistence type="predicted"/>
<dbReference type="Pfam" id="PF09302">
    <property type="entry name" value="XLF"/>
    <property type="match status" value="1"/>
</dbReference>
<accession>A0ABP0ZVV0</accession>
<feature type="region of interest" description="Disordered" evidence="1">
    <location>
        <begin position="237"/>
        <end position="362"/>
    </location>
</feature>
<evidence type="ECO:0000313" key="4">
    <source>
        <dbReference type="Proteomes" id="UP001497383"/>
    </source>
</evidence>
<organism evidence="3 4">
    <name type="scientific">Lodderomyces beijingensis</name>
    <dbReference type="NCBI Taxonomy" id="1775926"/>
    <lineage>
        <taxon>Eukaryota</taxon>
        <taxon>Fungi</taxon>
        <taxon>Dikarya</taxon>
        <taxon>Ascomycota</taxon>
        <taxon>Saccharomycotina</taxon>
        <taxon>Pichiomycetes</taxon>
        <taxon>Debaryomycetaceae</taxon>
        <taxon>Candida/Lodderomyces clade</taxon>
        <taxon>Lodderomyces</taxon>
    </lineage>
</organism>
<dbReference type="RefSeq" id="XP_066832762.1">
    <property type="nucleotide sequence ID" value="XM_066976199.1"/>
</dbReference>
<dbReference type="Proteomes" id="UP001497383">
    <property type="component" value="Chromosome 8"/>
</dbReference>
<dbReference type="InterPro" id="IPR015381">
    <property type="entry name" value="XLF-like_N"/>
</dbReference>
<evidence type="ECO:0000256" key="1">
    <source>
        <dbReference type="SAM" id="MobiDB-lite"/>
    </source>
</evidence>
<name>A0ABP0ZVV0_9ASCO</name>
<protein>
    <recommendedName>
        <fullName evidence="2">XLF-like N-terminal domain-containing protein</fullName>
    </recommendedName>
</protein>
<keyword evidence="4" id="KW-1185">Reference proteome</keyword>
<dbReference type="EMBL" id="OZ022412">
    <property type="protein sequence ID" value="CAK9442038.1"/>
    <property type="molecule type" value="Genomic_DNA"/>
</dbReference>
<gene>
    <name evidence="3" type="ORF">LODBEIA_P58240</name>
</gene>
<dbReference type="GeneID" id="92211020"/>
<feature type="domain" description="XLF-like N-terminal" evidence="2">
    <location>
        <begin position="33"/>
        <end position="114"/>
    </location>
</feature>
<reference evidence="3 4" key="1">
    <citation type="submission" date="2024-03" db="EMBL/GenBank/DDBJ databases">
        <authorList>
            <person name="Brejova B."/>
        </authorList>
    </citation>
    <scope>NUCLEOTIDE SEQUENCE [LARGE SCALE GENOMIC DNA]</scope>
    <source>
        <strain evidence="3 4">CBS 14171</strain>
    </source>
</reference>
<sequence length="362" mass="42191">MAQMMLEPPTRWFHRRINGMDPSECIFGLRYDPKILHCGFYFTNFEQVWVQELDRDELEGKAKRISIDDSGHATLLELLRSINKEIPHRLKFTISTECIVVDVPIGLDWKFELEQLQPAETINFLTELTYQQFAHSSYLNYKLQGLKSVVGAKDSYIRFLTMNFKQSHGDQAMKKYRLNHDDEAEGIDQFESDKWENRMRKEYRHVLESSGRSKHQQLGQIVQDAVSNDWDFANSVYQSHYNDDDDDIKQEEQDDEEKYAADDDESHQGSQVSPRKRSYHTLQNLTSRKRVGQLGSFQFNREGSDSDPEPPSIESSPMRRQKLGQIGKRRLKRDDSEAFLENSQSPSPSPSPARRAKKFGQL</sequence>
<feature type="compositionally biased region" description="Acidic residues" evidence="1">
    <location>
        <begin position="243"/>
        <end position="265"/>
    </location>
</feature>
<evidence type="ECO:0000259" key="2">
    <source>
        <dbReference type="Pfam" id="PF09302"/>
    </source>
</evidence>
<evidence type="ECO:0000313" key="3">
    <source>
        <dbReference type="EMBL" id="CAK9442038.1"/>
    </source>
</evidence>